<evidence type="ECO:0000256" key="6">
    <source>
        <dbReference type="ARBA" id="ARBA00022692"/>
    </source>
</evidence>
<dbReference type="Pfam" id="PF01292">
    <property type="entry name" value="Ni_hydr_CYTB"/>
    <property type="match status" value="1"/>
</dbReference>
<dbReference type="EMBL" id="AM406670">
    <property type="protein sequence ID" value="CAL95485.1"/>
    <property type="molecule type" value="Genomic_DNA"/>
</dbReference>
<dbReference type="STRING" id="62928.azo2869"/>
<evidence type="ECO:0000256" key="10">
    <source>
        <dbReference type="ARBA" id="ARBA00023004"/>
    </source>
</evidence>
<dbReference type="RefSeq" id="WP_011766595.1">
    <property type="nucleotide sequence ID" value="NC_008702.1"/>
</dbReference>
<evidence type="ECO:0000313" key="16">
    <source>
        <dbReference type="Proteomes" id="UP000002588"/>
    </source>
</evidence>
<dbReference type="Proteomes" id="UP000002588">
    <property type="component" value="Chromosome"/>
</dbReference>
<keyword evidence="8" id="KW-0249">Electron transport</keyword>
<feature type="transmembrane region" description="Helical" evidence="13">
    <location>
        <begin position="49"/>
        <end position="68"/>
    </location>
</feature>
<dbReference type="eggNOG" id="COG3038">
    <property type="taxonomic scope" value="Bacteria"/>
</dbReference>
<gene>
    <name evidence="15" type="ordered locus">azo2869</name>
</gene>
<keyword evidence="11 13" id="KW-0472">Membrane</keyword>
<evidence type="ECO:0000256" key="11">
    <source>
        <dbReference type="ARBA" id="ARBA00023136"/>
    </source>
</evidence>
<evidence type="ECO:0000256" key="9">
    <source>
        <dbReference type="ARBA" id="ARBA00022989"/>
    </source>
</evidence>
<proteinExistence type="inferred from homology"/>
<keyword evidence="3" id="KW-0813">Transport</keyword>
<evidence type="ECO:0000313" key="15">
    <source>
        <dbReference type="EMBL" id="CAL95485.1"/>
    </source>
</evidence>
<dbReference type="InterPro" id="IPR011577">
    <property type="entry name" value="Cyt_b561_bac/Ni-Hgenase"/>
</dbReference>
<dbReference type="GO" id="GO:0046872">
    <property type="term" value="F:metal ion binding"/>
    <property type="evidence" value="ECO:0007669"/>
    <property type="project" value="UniProtKB-KW"/>
</dbReference>
<keyword evidence="6 13" id="KW-0812">Transmembrane</keyword>
<reference evidence="15 16" key="1">
    <citation type="journal article" date="2006" name="Nat. Biotechnol.">
        <title>Complete genome of the mutualistic, N2-fixing grass endophyte Azoarcus sp. strain BH72.</title>
        <authorList>
            <person name="Krause A."/>
            <person name="Ramakumar A."/>
            <person name="Bartels D."/>
            <person name="Battistoni F."/>
            <person name="Bekel T."/>
            <person name="Boch J."/>
            <person name="Boehm M."/>
            <person name="Friedrich F."/>
            <person name="Hurek T."/>
            <person name="Krause L."/>
            <person name="Linke B."/>
            <person name="McHardy A.C."/>
            <person name="Sarkar A."/>
            <person name="Schneiker S."/>
            <person name="Syed A.A."/>
            <person name="Thauer R."/>
            <person name="Vorhoelter F.-J."/>
            <person name="Weidner S."/>
            <person name="Puehler A."/>
            <person name="Reinhold-Hurek B."/>
            <person name="Kaiser O."/>
            <person name="Goesmann A."/>
        </authorList>
    </citation>
    <scope>NUCLEOTIDE SEQUENCE [LARGE SCALE GENOMIC DNA]</scope>
    <source>
        <strain evidence="15 16">BH72</strain>
    </source>
</reference>
<evidence type="ECO:0000256" key="8">
    <source>
        <dbReference type="ARBA" id="ARBA00022982"/>
    </source>
</evidence>
<dbReference type="InterPro" id="IPR016174">
    <property type="entry name" value="Di-haem_cyt_TM"/>
</dbReference>
<keyword evidence="4" id="KW-1003">Cell membrane</keyword>
<dbReference type="GO" id="GO:0005886">
    <property type="term" value="C:plasma membrane"/>
    <property type="evidence" value="ECO:0007669"/>
    <property type="project" value="UniProtKB-SubCell"/>
</dbReference>
<dbReference type="PANTHER" id="PTHR30529:SF1">
    <property type="entry name" value="CYTOCHROME B561 HOMOLOG 2"/>
    <property type="match status" value="1"/>
</dbReference>
<dbReference type="KEGG" id="aoa:dqs_3008"/>
<accession>A1K9I0</accession>
<dbReference type="HOGENOM" id="CLU_095321_4_1_4"/>
<dbReference type="Gene3D" id="1.20.950.20">
    <property type="entry name" value="Transmembrane di-heme cytochromes, Chain C"/>
    <property type="match status" value="1"/>
</dbReference>
<keyword evidence="7" id="KW-0479">Metal-binding</keyword>
<evidence type="ECO:0000256" key="1">
    <source>
        <dbReference type="ARBA" id="ARBA00001970"/>
    </source>
</evidence>
<dbReference type="KEGG" id="azo:azo2869"/>
<evidence type="ECO:0000256" key="12">
    <source>
        <dbReference type="ARBA" id="ARBA00037975"/>
    </source>
</evidence>
<evidence type="ECO:0000256" key="2">
    <source>
        <dbReference type="ARBA" id="ARBA00004651"/>
    </source>
</evidence>
<evidence type="ECO:0000259" key="14">
    <source>
        <dbReference type="Pfam" id="PF01292"/>
    </source>
</evidence>
<dbReference type="SUPFAM" id="SSF81342">
    <property type="entry name" value="Transmembrane di-heme cytochromes"/>
    <property type="match status" value="1"/>
</dbReference>
<evidence type="ECO:0000256" key="3">
    <source>
        <dbReference type="ARBA" id="ARBA00022448"/>
    </source>
</evidence>
<dbReference type="GO" id="GO:0020037">
    <property type="term" value="F:heme binding"/>
    <property type="evidence" value="ECO:0007669"/>
    <property type="project" value="TreeGrafter"/>
</dbReference>
<name>A1K9I0_AZOSB</name>
<evidence type="ECO:0000256" key="4">
    <source>
        <dbReference type="ARBA" id="ARBA00022475"/>
    </source>
</evidence>
<dbReference type="PANTHER" id="PTHR30529">
    <property type="entry name" value="CYTOCHROME B561"/>
    <property type="match status" value="1"/>
</dbReference>
<feature type="domain" description="Cytochrome b561 bacterial/Ni-hydrogenase" evidence="14">
    <location>
        <begin position="11"/>
        <end position="181"/>
    </location>
</feature>
<sequence length="184" mass="20124">MHTPPAHPAARYTGTAIALHWLIALALFAIFALGLYMHDLPLSPTKLKLYSWHKWAGVTVFALVLLRLGWRATHPAPALPAAMPAYQRAAAGAIHVLLYVLMLLIPISGWLMSSAKGFQTVWFGVLPLPDLVAKDATLGDRLQTLHFALNMVLAGLVLGHVGAALKHHFIDRDDVLTRMLPHKA</sequence>
<dbReference type="InterPro" id="IPR052168">
    <property type="entry name" value="Cytochrome_b561_oxidase"/>
</dbReference>
<dbReference type="OrthoDB" id="8723024at2"/>
<feature type="transmembrane region" description="Helical" evidence="13">
    <location>
        <begin position="147"/>
        <end position="165"/>
    </location>
</feature>
<keyword evidence="10" id="KW-0408">Iron</keyword>
<comment type="cofactor">
    <cofactor evidence="1">
        <name>heme b</name>
        <dbReference type="ChEBI" id="CHEBI:60344"/>
    </cofactor>
</comment>
<comment type="similarity">
    <text evidence="12">Belongs to the cytochrome b561 family.</text>
</comment>
<evidence type="ECO:0000256" key="7">
    <source>
        <dbReference type="ARBA" id="ARBA00022723"/>
    </source>
</evidence>
<feature type="transmembrane region" description="Helical" evidence="13">
    <location>
        <begin position="12"/>
        <end position="37"/>
    </location>
</feature>
<dbReference type="GO" id="GO:0009055">
    <property type="term" value="F:electron transfer activity"/>
    <property type="evidence" value="ECO:0007669"/>
    <property type="project" value="InterPro"/>
</dbReference>
<comment type="subcellular location">
    <subcellularLocation>
        <location evidence="2">Cell membrane</location>
        <topology evidence="2">Multi-pass membrane protein</topology>
    </subcellularLocation>
</comment>
<dbReference type="GO" id="GO:0022904">
    <property type="term" value="P:respiratory electron transport chain"/>
    <property type="evidence" value="ECO:0007669"/>
    <property type="project" value="InterPro"/>
</dbReference>
<protein>
    <submittedName>
        <fullName evidence="15">Conserved hypothetical cytochrome B561</fullName>
    </submittedName>
</protein>
<evidence type="ECO:0000256" key="13">
    <source>
        <dbReference type="SAM" id="Phobius"/>
    </source>
</evidence>
<evidence type="ECO:0000256" key="5">
    <source>
        <dbReference type="ARBA" id="ARBA00022617"/>
    </source>
</evidence>
<feature type="transmembrane region" description="Helical" evidence="13">
    <location>
        <begin position="89"/>
        <end position="112"/>
    </location>
</feature>
<keyword evidence="16" id="KW-1185">Reference proteome</keyword>
<organism evidence="15 16">
    <name type="scientific">Azoarcus sp. (strain BH72)</name>
    <dbReference type="NCBI Taxonomy" id="418699"/>
    <lineage>
        <taxon>Bacteria</taxon>
        <taxon>Pseudomonadati</taxon>
        <taxon>Pseudomonadota</taxon>
        <taxon>Betaproteobacteria</taxon>
        <taxon>Rhodocyclales</taxon>
        <taxon>Zoogloeaceae</taxon>
        <taxon>Azoarcus</taxon>
    </lineage>
</organism>
<dbReference type="AlphaFoldDB" id="A1K9I0"/>
<keyword evidence="5" id="KW-0349">Heme</keyword>
<keyword evidence="9 13" id="KW-1133">Transmembrane helix</keyword>